<proteinExistence type="predicted"/>
<dbReference type="Gene3D" id="3.10.180.10">
    <property type="entry name" value="2,3-Dihydroxybiphenyl 1,2-Dioxygenase, domain 1"/>
    <property type="match status" value="1"/>
</dbReference>
<dbReference type="InterPro" id="IPR029068">
    <property type="entry name" value="Glyas_Bleomycin-R_OHBP_Dase"/>
</dbReference>
<reference evidence="3 5" key="2">
    <citation type="submission" date="2024-09" db="EMBL/GenBank/DDBJ databases">
        <title>Description of Labrys sedimenti sp. nov., isolated from a diclofenac-degrading enrichment culture, and genome-based reclassification of Labrys portucalensis as a later heterotypic synonym of Labrys neptuniae.</title>
        <authorList>
            <person name="Tancsics A."/>
            <person name="Csepanyi A."/>
        </authorList>
    </citation>
    <scope>NUCLEOTIDE SEQUENCE [LARGE SCALE GENOMIC DNA]</scope>
    <source>
        <strain evidence="3 5">LMG 23412</strain>
    </source>
</reference>
<dbReference type="EMBL" id="JBHGPK010000006">
    <property type="protein sequence ID" value="MFC2251293.1"/>
    <property type="molecule type" value="Genomic_DNA"/>
</dbReference>
<accession>A0ABV3PVC1</accession>
<keyword evidence="4" id="KW-1185">Reference proteome</keyword>
<reference evidence="2 4" key="1">
    <citation type="submission" date="2024-07" db="EMBL/GenBank/DDBJ databases">
        <title>Description of Labrys sedimenti sp. nov., isolated from a diclofenac-degrading enrichment culture.</title>
        <authorList>
            <person name="Tancsics A."/>
            <person name="Csepanyi A."/>
        </authorList>
    </citation>
    <scope>NUCLEOTIDE SEQUENCE [LARGE SCALE GENOMIC DNA]</scope>
    <source>
        <strain evidence="2 4">LMG 23578</strain>
    </source>
</reference>
<evidence type="ECO:0000313" key="4">
    <source>
        <dbReference type="Proteomes" id="UP001555786"/>
    </source>
</evidence>
<dbReference type="InterPro" id="IPR000335">
    <property type="entry name" value="Bleomycin-R"/>
</dbReference>
<dbReference type="SUPFAM" id="SSF54593">
    <property type="entry name" value="Glyoxalase/Bleomycin resistance protein/Dihydroxybiphenyl dioxygenase"/>
    <property type="match status" value="1"/>
</dbReference>
<organism evidence="2 4">
    <name type="scientific">Labrys neptuniae</name>
    <dbReference type="NCBI Taxonomy" id="376174"/>
    <lineage>
        <taxon>Bacteria</taxon>
        <taxon>Pseudomonadati</taxon>
        <taxon>Pseudomonadota</taxon>
        <taxon>Alphaproteobacteria</taxon>
        <taxon>Hyphomicrobiales</taxon>
        <taxon>Xanthobacteraceae</taxon>
        <taxon>Labrys</taxon>
    </lineage>
</organism>
<dbReference type="Proteomes" id="UP001595190">
    <property type="component" value="Unassembled WGS sequence"/>
</dbReference>
<evidence type="ECO:0000313" key="5">
    <source>
        <dbReference type="Proteomes" id="UP001595190"/>
    </source>
</evidence>
<sequence length="123" mass="14052">MNQAVTARLTGAIPTLASLSFEETTQFYQKLGFEVLHSDISFLLLHRDGVRLSFWLTGNRRVPQATSCWLEVTGIATLYEHFNALNIVHRKGHLEAKPWGTREFSITDCHGNLIRFAEQLQEH</sequence>
<gene>
    <name evidence="2" type="ORF">ABXS05_28985</name>
    <name evidence="3" type="ORF">ACETRX_16810</name>
</gene>
<protein>
    <submittedName>
        <fullName evidence="2">VOC family protein</fullName>
    </submittedName>
</protein>
<dbReference type="CDD" id="cd08349">
    <property type="entry name" value="BLMA_like"/>
    <property type="match status" value="1"/>
</dbReference>
<evidence type="ECO:0000313" key="2">
    <source>
        <dbReference type="EMBL" id="MEW9309622.1"/>
    </source>
</evidence>
<evidence type="ECO:0000256" key="1">
    <source>
        <dbReference type="ARBA" id="ARBA00023251"/>
    </source>
</evidence>
<dbReference type="EMBL" id="JBFNQD010000016">
    <property type="protein sequence ID" value="MEW9309622.1"/>
    <property type="molecule type" value="Genomic_DNA"/>
</dbReference>
<evidence type="ECO:0000313" key="3">
    <source>
        <dbReference type="EMBL" id="MFC2251293.1"/>
    </source>
</evidence>
<comment type="caution">
    <text evidence="2">The sequence shown here is derived from an EMBL/GenBank/DDBJ whole genome shotgun (WGS) entry which is preliminary data.</text>
</comment>
<name>A0ABV3PVC1_9HYPH</name>
<dbReference type="RefSeq" id="WP_311943268.1">
    <property type="nucleotide sequence ID" value="NZ_JAVSCS010000039.1"/>
</dbReference>
<dbReference type="Proteomes" id="UP001555786">
    <property type="component" value="Unassembled WGS sequence"/>
</dbReference>
<keyword evidence="1" id="KW-0046">Antibiotic resistance</keyword>